<feature type="compositionally biased region" description="Polar residues" evidence="1">
    <location>
        <begin position="222"/>
        <end position="245"/>
    </location>
</feature>
<dbReference type="InterPro" id="IPR057654">
    <property type="entry name" value="Znf-CCCH_tandem"/>
</dbReference>
<protein>
    <recommendedName>
        <fullName evidence="6">C3H1-type domain-containing protein</fullName>
    </recommendedName>
</protein>
<feature type="compositionally biased region" description="Basic and acidic residues" evidence="1">
    <location>
        <begin position="246"/>
        <end position="256"/>
    </location>
</feature>
<accession>A0AA38X958</accession>
<dbReference type="PANTHER" id="PTHR37543">
    <property type="entry name" value="CCCH ZINC FINGER DNA BINDING PROTEIN (AFU_ORTHOLOGUE AFUA_5G12760)"/>
    <property type="match status" value="1"/>
</dbReference>
<gene>
    <name evidence="4" type="ORF">H2200_006938</name>
</gene>
<reference evidence="4" key="1">
    <citation type="submission" date="2022-10" db="EMBL/GenBank/DDBJ databases">
        <title>Culturing micro-colonial fungi from biological soil crusts in the Mojave desert and describing Neophaeococcomyces mojavensis, and introducing the new genera and species Taxawa tesnikishii.</title>
        <authorList>
            <person name="Kurbessoian T."/>
            <person name="Stajich J.E."/>
        </authorList>
    </citation>
    <scope>NUCLEOTIDE SEQUENCE</scope>
    <source>
        <strain evidence="4">TK_41</strain>
    </source>
</reference>
<sequence length="395" mass="45274">MANFREQLQRINQQDREKDAFIQGLIEEVARLIAARQKIQDELDSSKYLCRKQFEDIKFLEEQSHGLQRSLDRNPFALVLIDGDISPFADNYIERGFEGGHEAARSLRTAVSEYLAAENKDFMLDTEIIIHVKIKAELKLFYNNVHCKHIMFSGSGDNGYAGFLRQYCPTSQEASKVVLIETLPFARQLGELAVKFRTTELGDLFRKNKIDIAKLRRESFRDTSGGQQEGSPPTTYASRLKQTNGTHDKPSADSPKEAVLTVTRVPTAARKIYQNSSGQRVDQPLRLWADYDIVEKLKPKKFCNRFFITHDCPFDDATCYNNHKGTLSADEMAALRFIARSNPCSDLYCDDPDCFSGHRCMHRRNCQRRGNREKPCRFSEEMHTVDVKIARPVDV</sequence>
<comment type="caution">
    <text evidence="4">The sequence shown here is derived from an EMBL/GenBank/DDBJ whole genome shotgun (WGS) entry which is preliminary data.</text>
</comment>
<dbReference type="PANTHER" id="PTHR37543:SF1">
    <property type="entry name" value="CCCH ZINC FINGER DNA BINDING PROTEIN (AFU_ORTHOLOGUE AFUA_5G12760)"/>
    <property type="match status" value="1"/>
</dbReference>
<proteinExistence type="predicted"/>
<dbReference type="Pfam" id="PF25540">
    <property type="entry name" value="DUF7923"/>
    <property type="match status" value="1"/>
</dbReference>
<evidence type="ECO:0000259" key="3">
    <source>
        <dbReference type="Pfam" id="PF25543"/>
    </source>
</evidence>
<name>A0AA38X958_9EURO</name>
<feature type="domain" description="DUF7923" evidence="2">
    <location>
        <begin position="131"/>
        <end position="205"/>
    </location>
</feature>
<feature type="domain" description="Tandem CCCH zinc finger" evidence="3">
    <location>
        <begin position="334"/>
        <end position="388"/>
    </location>
</feature>
<feature type="region of interest" description="Disordered" evidence="1">
    <location>
        <begin position="220"/>
        <end position="256"/>
    </location>
</feature>
<dbReference type="Proteomes" id="UP001172673">
    <property type="component" value="Unassembled WGS sequence"/>
</dbReference>
<keyword evidence="5" id="KW-1185">Reference proteome</keyword>
<evidence type="ECO:0000313" key="4">
    <source>
        <dbReference type="EMBL" id="KAJ9609166.1"/>
    </source>
</evidence>
<dbReference type="InterPro" id="IPR057683">
    <property type="entry name" value="DUF7923"/>
</dbReference>
<dbReference type="AlphaFoldDB" id="A0AA38X958"/>
<dbReference type="Pfam" id="PF25543">
    <property type="entry name" value="zf-CCCH_tandem"/>
    <property type="match status" value="1"/>
</dbReference>
<dbReference type="EMBL" id="JAPDRK010000009">
    <property type="protein sequence ID" value="KAJ9609166.1"/>
    <property type="molecule type" value="Genomic_DNA"/>
</dbReference>
<evidence type="ECO:0008006" key="6">
    <source>
        <dbReference type="Google" id="ProtNLM"/>
    </source>
</evidence>
<evidence type="ECO:0000256" key="1">
    <source>
        <dbReference type="SAM" id="MobiDB-lite"/>
    </source>
</evidence>
<organism evidence="4 5">
    <name type="scientific">Cladophialophora chaetospira</name>
    <dbReference type="NCBI Taxonomy" id="386627"/>
    <lineage>
        <taxon>Eukaryota</taxon>
        <taxon>Fungi</taxon>
        <taxon>Dikarya</taxon>
        <taxon>Ascomycota</taxon>
        <taxon>Pezizomycotina</taxon>
        <taxon>Eurotiomycetes</taxon>
        <taxon>Chaetothyriomycetidae</taxon>
        <taxon>Chaetothyriales</taxon>
        <taxon>Herpotrichiellaceae</taxon>
        <taxon>Cladophialophora</taxon>
    </lineage>
</organism>
<evidence type="ECO:0000259" key="2">
    <source>
        <dbReference type="Pfam" id="PF25540"/>
    </source>
</evidence>
<evidence type="ECO:0000313" key="5">
    <source>
        <dbReference type="Proteomes" id="UP001172673"/>
    </source>
</evidence>